<accession>A0A916SD44</accession>
<reference evidence="1" key="1">
    <citation type="journal article" date="2014" name="Int. J. Syst. Evol. Microbiol.">
        <title>Complete genome sequence of Corynebacterium casei LMG S-19264T (=DSM 44701T), isolated from a smear-ripened cheese.</title>
        <authorList>
            <consortium name="US DOE Joint Genome Institute (JGI-PGF)"/>
            <person name="Walter F."/>
            <person name="Albersmeier A."/>
            <person name="Kalinowski J."/>
            <person name="Ruckert C."/>
        </authorList>
    </citation>
    <scope>NUCLEOTIDE SEQUENCE</scope>
    <source>
        <strain evidence="1">CGMCC 1.15082</strain>
    </source>
</reference>
<reference evidence="1" key="2">
    <citation type="submission" date="2020-09" db="EMBL/GenBank/DDBJ databases">
        <authorList>
            <person name="Sun Q."/>
            <person name="Zhou Y."/>
        </authorList>
    </citation>
    <scope>NUCLEOTIDE SEQUENCE</scope>
    <source>
        <strain evidence="1">CGMCC 1.15082</strain>
    </source>
</reference>
<keyword evidence="2" id="KW-1185">Reference proteome</keyword>
<dbReference type="Proteomes" id="UP000646478">
    <property type="component" value="Unassembled WGS sequence"/>
</dbReference>
<proteinExistence type="predicted"/>
<organism evidence="1 2">
    <name type="scientific">Brucella endophytica</name>
    <dbReference type="NCBI Taxonomy" id="1963359"/>
    <lineage>
        <taxon>Bacteria</taxon>
        <taxon>Pseudomonadati</taxon>
        <taxon>Pseudomonadota</taxon>
        <taxon>Alphaproteobacteria</taxon>
        <taxon>Hyphomicrobiales</taxon>
        <taxon>Brucellaceae</taxon>
        <taxon>Brucella/Ochrobactrum group</taxon>
        <taxon>Brucella</taxon>
    </lineage>
</organism>
<evidence type="ECO:0000313" key="1">
    <source>
        <dbReference type="EMBL" id="GGA91990.1"/>
    </source>
</evidence>
<dbReference type="AlphaFoldDB" id="A0A916SD44"/>
<comment type="caution">
    <text evidence="1">The sequence shown here is derived from an EMBL/GenBank/DDBJ whole genome shotgun (WGS) entry which is preliminary data.</text>
</comment>
<sequence>MLYVASAMAAVRYCERLELNSQYIVGFGDATGLIAPFAEPGYRESYQREFERREKEAREDPQNYCKLAIAMFHRDVKPRAVLAPLLMNKSSPVNYSHHVDSFV</sequence>
<evidence type="ECO:0000313" key="2">
    <source>
        <dbReference type="Proteomes" id="UP000646478"/>
    </source>
</evidence>
<protein>
    <submittedName>
        <fullName evidence="1">Uncharacterized protein</fullName>
    </submittedName>
</protein>
<name>A0A916SD44_9HYPH</name>
<gene>
    <name evidence="1" type="ORF">GCM10011491_19960</name>
</gene>
<dbReference type="EMBL" id="BMHH01000007">
    <property type="protein sequence ID" value="GGA91990.1"/>
    <property type="molecule type" value="Genomic_DNA"/>
</dbReference>